<feature type="region of interest" description="Disordered" evidence="1">
    <location>
        <begin position="74"/>
        <end position="105"/>
    </location>
</feature>
<feature type="domain" description="N-acetyltransferase" evidence="2">
    <location>
        <begin position="116"/>
        <end position="185"/>
    </location>
</feature>
<keyword evidence="4" id="KW-1185">Reference proteome</keyword>
<proteinExistence type="predicted"/>
<reference evidence="3 4" key="1">
    <citation type="journal article" date="2019" name="Nat. Ecol. Evol.">
        <title>Megaphylogeny resolves global patterns of mushroom evolution.</title>
        <authorList>
            <person name="Varga T."/>
            <person name="Krizsan K."/>
            <person name="Foldi C."/>
            <person name="Dima B."/>
            <person name="Sanchez-Garcia M."/>
            <person name="Sanchez-Ramirez S."/>
            <person name="Szollosi G.J."/>
            <person name="Szarkandi J.G."/>
            <person name="Papp V."/>
            <person name="Albert L."/>
            <person name="Andreopoulos W."/>
            <person name="Angelini C."/>
            <person name="Antonin V."/>
            <person name="Barry K.W."/>
            <person name="Bougher N.L."/>
            <person name="Buchanan P."/>
            <person name="Buyck B."/>
            <person name="Bense V."/>
            <person name="Catcheside P."/>
            <person name="Chovatia M."/>
            <person name="Cooper J."/>
            <person name="Damon W."/>
            <person name="Desjardin D."/>
            <person name="Finy P."/>
            <person name="Geml J."/>
            <person name="Haridas S."/>
            <person name="Hughes K."/>
            <person name="Justo A."/>
            <person name="Karasinski D."/>
            <person name="Kautmanova I."/>
            <person name="Kiss B."/>
            <person name="Kocsube S."/>
            <person name="Kotiranta H."/>
            <person name="LaButti K.M."/>
            <person name="Lechner B.E."/>
            <person name="Liimatainen K."/>
            <person name="Lipzen A."/>
            <person name="Lukacs Z."/>
            <person name="Mihaltcheva S."/>
            <person name="Morgado L.N."/>
            <person name="Niskanen T."/>
            <person name="Noordeloos M.E."/>
            <person name="Ohm R.A."/>
            <person name="Ortiz-Santana B."/>
            <person name="Ovrebo C."/>
            <person name="Racz N."/>
            <person name="Riley R."/>
            <person name="Savchenko A."/>
            <person name="Shiryaev A."/>
            <person name="Soop K."/>
            <person name="Spirin V."/>
            <person name="Szebenyi C."/>
            <person name="Tomsovsky M."/>
            <person name="Tulloss R.E."/>
            <person name="Uehling J."/>
            <person name="Grigoriev I.V."/>
            <person name="Vagvolgyi C."/>
            <person name="Papp T."/>
            <person name="Martin F.M."/>
            <person name="Miettinen O."/>
            <person name="Hibbett D.S."/>
            <person name="Nagy L.G."/>
        </authorList>
    </citation>
    <scope>NUCLEOTIDE SEQUENCE [LARGE SCALE GENOMIC DNA]</scope>
    <source>
        <strain evidence="3 4">CBS 309.79</strain>
    </source>
</reference>
<dbReference type="InterPro" id="IPR000182">
    <property type="entry name" value="GNAT_dom"/>
</dbReference>
<name>A0A5C3Q777_9AGAR</name>
<evidence type="ECO:0000259" key="2">
    <source>
        <dbReference type="Pfam" id="PF00583"/>
    </source>
</evidence>
<organism evidence="3 4">
    <name type="scientific">Pterulicium gracile</name>
    <dbReference type="NCBI Taxonomy" id="1884261"/>
    <lineage>
        <taxon>Eukaryota</taxon>
        <taxon>Fungi</taxon>
        <taxon>Dikarya</taxon>
        <taxon>Basidiomycota</taxon>
        <taxon>Agaricomycotina</taxon>
        <taxon>Agaricomycetes</taxon>
        <taxon>Agaricomycetidae</taxon>
        <taxon>Agaricales</taxon>
        <taxon>Pleurotineae</taxon>
        <taxon>Pterulaceae</taxon>
        <taxon>Pterulicium</taxon>
    </lineage>
</organism>
<dbReference type="Gene3D" id="3.40.630.30">
    <property type="match status" value="1"/>
</dbReference>
<dbReference type="SUPFAM" id="SSF55729">
    <property type="entry name" value="Acyl-CoA N-acyltransferases (Nat)"/>
    <property type="match status" value="1"/>
</dbReference>
<dbReference type="EMBL" id="ML178843">
    <property type="protein sequence ID" value="TFK97944.1"/>
    <property type="molecule type" value="Genomic_DNA"/>
</dbReference>
<evidence type="ECO:0000313" key="4">
    <source>
        <dbReference type="Proteomes" id="UP000305067"/>
    </source>
</evidence>
<dbReference type="Proteomes" id="UP000305067">
    <property type="component" value="Unassembled WGS sequence"/>
</dbReference>
<dbReference type="Pfam" id="PF00583">
    <property type="entry name" value="Acetyltransf_1"/>
    <property type="match status" value="1"/>
</dbReference>
<feature type="compositionally biased region" description="Low complexity" evidence="1">
    <location>
        <begin position="343"/>
        <end position="353"/>
    </location>
</feature>
<gene>
    <name evidence="3" type="ORF">BDV98DRAFT_573670</name>
</gene>
<evidence type="ECO:0000256" key="1">
    <source>
        <dbReference type="SAM" id="MobiDB-lite"/>
    </source>
</evidence>
<dbReference type="OrthoDB" id="64477at2759"/>
<dbReference type="InterPro" id="IPR016181">
    <property type="entry name" value="Acyl_CoA_acyltransferase"/>
</dbReference>
<evidence type="ECO:0000313" key="3">
    <source>
        <dbReference type="EMBL" id="TFK97944.1"/>
    </source>
</evidence>
<sequence>MTTPSSQVIHEETGLHIQVGLEGQDHNIEELTRLFDLLRPYSAEILLSRVEDLMNFVFHPSTVYFGVLSTVTKEPPPGTKSKSKAKSQTTPPTKKNKKQKGKAEAPSDVELVTVTRLVGFIYLTMDTRYATGVLDLAELDVGIVLFPTHRKKGHARRAMDFVLKHAFQHLKAHRVQAVLVDKDAPSRDRMIKLLTQQSFAYEGARRRALCSPVDRQWKDIEYLSILDTEYLVRHYHTPAPKSHWDELLSRHQSEREELLLWDEKQQSSRGGKFSSTKKKIRKVTSAETIVGAPSEDESAPDSVSCKASGLESDTRGHPPLGSPKIPRSPSPASTLSGSGWDMVSVASSSSSEESTFELETKGEGNTELIPGDPELMGVGGSL</sequence>
<accession>A0A5C3Q777</accession>
<feature type="region of interest" description="Disordered" evidence="1">
    <location>
        <begin position="289"/>
        <end position="382"/>
    </location>
</feature>
<dbReference type="GO" id="GO:0016747">
    <property type="term" value="F:acyltransferase activity, transferring groups other than amino-acyl groups"/>
    <property type="evidence" value="ECO:0007669"/>
    <property type="project" value="InterPro"/>
</dbReference>
<dbReference type="AlphaFoldDB" id="A0A5C3Q777"/>
<protein>
    <recommendedName>
        <fullName evidence="2">N-acetyltransferase domain-containing protein</fullName>
    </recommendedName>
</protein>